<dbReference type="OrthoDB" id="8451014at2"/>
<name>A0A1G7ZQJ3_9BURK</name>
<gene>
    <name evidence="1" type="ORF">SAMN05216466_107134</name>
</gene>
<dbReference type="AlphaFoldDB" id="A0A1G7ZQJ3"/>
<dbReference type="Proteomes" id="UP000199706">
    <property type="component" value="Unassembled WGS sequence"/>
</dbReference>
<evidence type="ECO:0000313" key="1">
    <source>
        <dbReference type="EMBL" id="SDH10991.1"/>
    </source>
</evidence>
<organism evidence="1 2">
    <name type="scientific">Paraburkholderia phenazinium</name>
    <dbReference type="NCBI Taxonomy" id="60549"/>
    <lineage>
        <taxon>Bacteria</taxon>
        <taxon>Pseudomonadati</taxon>
        <taxon>Pseudomonadota</taxon>
        <taxon>Betaproteobacteria</taxon>
        <taxon>Burkholderiales</taxon>
        <taxon>Burkholderiaceae</taxon>
        <taxon>Paraburkholderia</taxon>
    </lineage>
</organism>
<sequence length="140" mass="15889">MSAHGIEEGDVCGRDGCAGRIEFTKPDNCSCHLSAPCSACTRTYLHCPDCDWEAEQYVINDYLVTENVKTNVYEDWKPRPLDPSKLDWHSKPHSSASMIKEGVYPPHMTHAEVEEKVRGTFGGRFEYFGDGRFKYVAYTD</sequence>
<reference evidence="1 2" key="1">
    <citation type="submission" date="2016-10" db="EMBL/GenBank/DDBJ databases">
        <authorList>
            <person name="de Groot N.N."/>
        </authorList>
    </citation>
    <scope>NUCLEOTIDE SEQUENCE [LARGE SCALE GENOMIC DNA]</scope>
    <source>
        <strain evidence="1 2">LMG 2247</strain>
    </source>
</reference>
<dbReference type="EMBL" id="FNCJ01000007">
    <property type="protein sequence ID" value="SDH10991.1"/>
    <property type="molecule type" value="Genomic_DNA"/>
</dbReference>
<dbReference type="RefSeq" id="WP_090685781.1">
    <property type="nucleotide sequence ID" value="NZ_FNCJ01000007.1"/>
</dbReference>
<protein>
    <submittedName>
        <fullName evidence="1">Uncharacterized protein</fullName>
    </submittedName>
</protein>
<evidence type="ECO:0000313" key="2">
    <source>
        <dbReference type="Proteomes" id="UP000199706"/>
    </source>
</evidence>
<proteinExistence type="predicted"/>
<accession>A0A1G7ZQJ3</accession>